<comment type="caution">
    <text evidence="2">The sequence shown here is derived from an EMBL/GenBank/DDBJ whole genome shotgun (WGS) entry which is preliminary data.</text>
</comment>
<keyword evidence="3" id="KW-1185">Reference proteome</keyword>
<dbReference type="AlphaFoldDB" id="A0AAN7T2X5"/>
<dbReference type="Proteomes" id="UP001309876">
    <property type="component" value="Unassembled WGS sequence"/>
</dbReference>
<evidence type="ECO:0000313" key="3">
    <source>
        <dbReference type="Proteomes" id="UP001309876"/>
    </source>
</evidence>
<protein>
    <submittedName>
        <fullName evidence="2">Uncharacterized protein</fullName>
    </submittedName>
</protein>
<feature type="compositionally biased region" description="Polar residues" evidence="1">
    <location>
        <begin position="26"/>
        <end position="48"/>
    </location>
</feature>
<name>A0AAN7T2X5_9EURO</name>
<sequence>MSNQAKDHEPRDNDSIRESHLEDTVQRNLATTDSNTTAQGLATSTTPVDTAKAVQSEITIDEHGFVAYFGTTSRFHHEPAENNAANTATFDVGFHRKWLTSNSRFQTAGEKVAYDNLAKDPNLDPTVAVILLIDIDLRNRRS</sequence>
<organism evidence="2 3">
    <name type="scientific">Lithohypha guttulata</name>
    <dbReference type="NCBI Taxonomy" id="1690604"/>
    <lineage>
        <taxon>Eukaryota</taxon>
        <taxon>Fungi</taxon>
        <taxon>Dikarya</taxon>
        <taxon>Ascomycota</taxon>
        <taxon>Pezizomycotina</taxon>
        <taxon>Eurotiomycetes</taxon>
        <taxon>Chaetothyriomycetidae</taxon>
        <taxon>Chaetothyriales</taxon>
        <taxon>Trichomeriaceae</taxon>
        <taxon>Lithohypha</taxon>
    </lineage>
</organism>
<evidence type="ECO:0000256" key="1">
    <source>
        <dbReference type="SAM" id="MobiDB-lite"/>
    </source>
</evidence>
<gene>
    <name evidence="2" type="ORF">LTR05_002042</name>
</gene>
<reference evidence="2 3" key="1">
    <citation type="submission" date="2023-08" db="EMBL/GenBank/DDBJ databases">
        <title>Black Yeasts Isolated from many extreme environments.</title>
        <authorList>
            <person name="Coleine C."/>
            <person name="Stajich J.E."/>
            <person name="Selbmann L."/>
        </authorList>
    </citation>
    <scope>NUCLEOTIDE SEQUENCE [LARGE SCALE GENOMIC DNA]</scope>
    <source>
        <strain evidence="2 3">CCFEE 5910</strain>
    </source>
</reference>
<feature type="compositionally biased region" description="Basic and acidic residues" evidence="1">
    <location>
        <begin position="1"/>
        <end position="25"/>
    </location>
</feature>
<dbReference type="EMBL" id="JAVRRJ010000002">
    <property type="protein sequence ID" value="KAK5087827.1"/>
    <property type="molecule type" value="Genomic_DNA"/>
</dbReference>
<proteinExistence type="predicted"/>
<accession>A0AAN7T2X5</accession>
<feature type="region of interest" description="Disordered" evidence="1">
    <location>
        <begin position="1"/>
        <end position="50"/>
    </location>
</feature>
<evidence type="ECO:0000313" key="2">
    <source>
        <dbReference type="EMBL" id="KAK5087827.1"/>
    </source>
</evidence>